<dbReference type="STRING" id="1121476.SAMN02745751_01602"/>
<name>A0A1M6FZN4_9FIRM</name>
<dbReference type="EMBL" id="FQZL01000009">
    <property type="protein sequence ID" value="SHJ03153.1"/>
    <property type="molecule type" value="Genomic_DNA"/>
</dbReference>
<accession>A0A1M6FZN4</accession>
<keyword evidence="2" id="KW-1185">Reference proteome</keyword>
<evidence type="ECO:0008006" key="3">
    <source>
        <dbReference type="Google" id="ProtNLM"/>
    </source>
</evidence>
<proteinExistence type="predicted"/>
<dbReference type="AlphaFoldDB" id="A0A1M6FZN4"/>
<dbReference type="Pfam" id="PF25209">
    <property type="entry name" value="Phage_capsid_4"/>
    <property type="match status" value="1"/>
</dbReference>
<organism evidence="1 2">
    <name type="scientific">Dethiosulfatibacter aminovorans DSM 17477</name>
    <dbReference type="NCBI Taxonomy" id="1121476"/>
    <lineage>
        <taxon>Bacteria</taxon>
        <taxon>Bacillati</taxon>
        <taxon>Bacillota</taxon>
        <taxon>Tissierellia</taxon>
        <taxon>Dethiosulfatibacter</taxon>
    </lineage>
</organism>
<sequence>MALIIPALYKDSVLEKMSYKLRVSKLATDMTSDVFLIGSEGETVHFPVWDRIDEADVVTKGTEIDVETMSQTDSTATIYQIAKGVRVYDKDAKGVRGNMTDVAIEQTAGSLAEKIDSMLIATLDSEVSLSSATAAVNAITQTELLTGMGLFSDDQDADSFAGIVINSVLLSSFLGMDMFVSTGYTNTVDGNGIVRAGGLIGFFMGIPVYMSNHNTMSSDTTPEAKTYVIKKNALGYMFKQDLNVEIERLPKLFANDVVTSSMLATKLVDSSGALLLKKTIA</sequence>
<protein>
    <recommendedName>
        <fullName evidence="3">Major capsid protein, N4-gp56 family</fullName>
    </recommendedName>
</protein>
<dbReference type="Proteomes" id="UP000184052">
    <property type="component" value="Unassembled WGS sequence"/>
</dbReference>
<gene>
    <name evidence="1" type="ORF">SAMN02745751_01602</name>
</gene>
<dbReference type="SUPFAM" id="SSF56563">
    <property type="entry name" value="Major capsid protein gp5"/>
    <property type="match status" value="1"/>
</dbReference>
<dbReference type="RefSeq" id="WP_073049059.1">
    <property type="nucleotide sequence ID" value="NZ_FQZL01000009.1"/>
</dbReference>
<dbReference type="OrthoDB" id="1864449at2"/>
<evidence type="ECO:0000313" key="1">
    <source>
        <dbReference type="EMBL" id="SHJ03153.1"/>
    </source>
</evidence>
<reference evidence="1 2" key="1">
    <citation type="submission" date="2016-11" db="EMBL/GenBank/DDBJ databases">
        <authorList>
            <person name="Jaros S."/>
            <person name="Januszkiewicz K."/>
            <person name="Wedrychowicz H."/>
        </authorList>
    </citation>
    <scope>NUCLEOTIDE SEQUENCE [LARGE SCALE GENOMIC DNA]</scope>
    <source>
        <strain evidence="1 2">DSM 17477</strain>
    </source>
</reference>
<evidence type="ECO:0000313" key="2">
    <source>
        <dbReference type="Proteomes" id="UP000184052"/>
    </source>
</evidence>